<proteinExistence type="predicted"/>
<gene>
    <name evidence="2" type="ORF">H8705_10315</name>
</gene>
<dbReference type="EMBL" id="JACRTD010000007">
    <property type="protein sequence ID" value="MBC8585978.1"/>
    <property type="molecule type" value="Genomic_DNA"/>
</dbReference>
<name>A0A926EM47_9FIRM</name>
<keyword evidence="1" id="KW-0812">Transmembrane</keyword>
<evidence type="ECO:0000313" key="2">
    <source>
        <dbReference type="EMBL" id="MBC8585978.1"/>
    </source>
</evidence>
<reference evidence="2" key="1">
    <citation type="submission" date="2020-08" db="EMBL/GenBank/DDBJ databases">
        <title>Genome public.</title>
        <authorList>
            <person name="Liu C."/>
            <person name="Sun Q."/>
        </authorList>
    </citation>
    <scope>NUCLEOTIDE SEQUENCE</scope>
    <source>
        <strain evidence="2">NSJ-64</strain>
    </source>
</reference>
<organism evidence="2 3">
    <name type="scientific">Youxingia wuxianensis</name>
    <dbReference type="NCBI Taxonomy" id="2763678"/>
    <lineage>
        <taxon>Bacteria</taxon>
        <taxon>Bacillati</taxon>
        <taxon>Bacillota</taxon>
        <taxon>Clostridia</taxon>
        <taxon>Eubacteriales</taxon>
        <taxon>Oscillospiraceae</taxon>
        <taxon>Youxingia</taxon>
    </lineage>
</organism>
<feature type="transmembrane region" description="Helical" evidence="1">
    <location>
        <begin position="6"/>
        <end position="29"/>
    </location>
</feature>
<protein>
    <submittedName>
        <fullName evidence="2">Uncharacterized protein</fullName>
    </submittedName>
</protein>
<comment type="caution">
    <text evidence="2">The sequence shown here is derived from an EMBL/GenBank/DDBJ whole genome shotgun (WGS) entry which is preliminary data.</text>
</comment>
<keyword evidence="1" id="KW-1133">Transmembrane helix</keyword>
<sequence>MSKQDLRLFFGGFFITLILFGAFTGFLVVDSTSSRYENGQLDPALAIDQIDPLNYDVSFLGDQYVLTLQQLDELEGWRKDHACLVTPRKVLLLEQAYAYGVYAWRYLTNQYKEYLYEKSVSKQAA</sequence>
<dbReference type="AlphaFoldDB" id="A0A926EM47"/>
<evidence type="ECO:0000256" key="1">
    <source>
        <dbReference type="SAM" id="Phobius"/>
    </source>
</evidence>
<evidence type="ECO:0000313" key="3">
    <source>
        <dbReference type="Proteomes" id="UP000623678"/>
    </source>
</evidence>
<keyword evidence="3" id="KW-1185">Reference proteome</keyword>
<accession>A0A926EM47</accession>
<dbReference type="RefSeq" id="WP_262395693.1">
    <property type="nucleotide sequence ID" value="NZ_JACRTD010000007.1"/>
</dbReference>
<dbReference type="Proteomes" id="UP000623678">
    <property type="component" value="Unassembled WGS sequence"/>
</dbReference>
<keyword evidence="1" id="KW-0472">Membrane</keyword>